<gene>
    <name evidence="3" type="primary">LOC101864034</name>
</gene>
<keyword evidence="2" id="KW-1185">Reference proteome</keyword>
<name>A0ABM0ZVH8_APLCA</name>
<feature type="region of interest" description="Disordered" evidence="1">
    <location>
        <begin position="19"/>
        <end position="45"/>
    </location>
</feature>
<evidence type="ECO:0000256" key="1">
    <source>
        <dbReference type="SAM" id="MobiDB-lite"/>
    </source>
</evidence>
<organism evidence="2 3">
    <name type="scientific">Aplysia californica</name>
    <name type="common">California sea hare</name>
    <dbReference type="NCBI Taxonomy" id="6500"/>
    <lineage>
        <taxon>Eukaryota</taxon>
        <taxon>Metazoa</taxon>
        <taxon>Spiralia</taxon>
        <taxon>Lophotrochozoa</taxon>
        <taxon>Mollusca</taxon>
        <taxon>Gastropoda</taxon>
        <taxon>Heterobranchia</taxon>
        <taxon>Euthyneura</taxon>
        <taxon>Tectipleura</taxon>
        <taxon>Aplysiida</taxon>
        <taxon>Aplysioidea</taxon>
        <taxon>Aplysiidae</taxon>
        <taxon>Aplysia</taxon>
    </lineage>
</organism>
<dbReference type="GeneID" id="101864034"/>
<evidence type="ECO:0000313" key="2">
    <source>
        <dbReference type="Proteomes" id="UP000694888"/>
    </source>
</evidence>
<dbReference type="RefSeq" id="XP_012935388.2">
    <property type="nucleotide sequence ID" value="XM_013079934.2"/>
</dbReference>
<evidence type="ECO:0000313" key="3">
    <source>
        <dbReference type="RefSeq" id="XP_012935388.2"/>
    </source>
</evidence>
<protein>
    <submittedName>
        <fullName evidence="3">Uncharacterized protein LOC101864034</fullName>
    </submittedName>
</protein>
<feature type="compositionally biased region" description="Basic and acidic residues" evidence="1">
    <location>
        <begin position="19"/>
        <end position="44"/>
    </location>
</feature>
<dbReference type="Proteomes" id="UP000694888">
    <property type="component" value="Unplaced"/>
</dbReference>
<reference evidence="3" key="1">
    <citation type="submission" date="2025-08" db="UniProtKB">
        <authorList>
            <consortium name="RefSeq"/>
        </authorList>
    </citation>
    <scope>IDENTIFICATION</scope>
</reference>
<accession>A0ABM0ZVH8</accession>
<sequence length="196" mass="22169">MAWKDRTCSWDLRRSTRGRRDTLDRQESTSHWRARHEAGRRGHSADLSQDWPELDFLQRLPQFPFPIPSLAEVGSTGPHRGARVNTLFKPQDTCPAETGADCVERFELGGQHSTTLTSVKDEWRVYRGEEGHVTDIDNFVHRGEEGGNFHRQRLPPPSTCLSTKACWRGVAVSSLSYPVYCPDKPGKFGVKIIPAL</sequence>
<proteinExistence type="predicted"/>